<keyword evidence="1" id="KW-1133">Transmembrane helix</keyword>
<comment type="caution">
    <text evidence="2">The sequence shown here is derived from an EMBL/GenBank/DDBJ whole genome shotgun (WGS) entry which is preliminary data.</text>
</comment>
<feature type="transmembrane region" description="Helical" evidence="1">
    <location>
        <begin position="138"/>
        <end position="162"/>
    </location>
</feature>
<protein>
    <submittedName>
        <fullName evidence="2">DUF6789 family protein</fullName>
    </submittedName>
</protein>
<proteinExistence type="predicted"/>
<feature type="transmembrane region" description="Helical" evidence="1">
    <location>
        <begin position="30"/>
        <end position="59"/>
    </location>
</feature>
<accession>A0ABD5W4W8</accession>
<evidence type="ECO:0000313" key="2">
    <source>
        <dbReference type="EMBL" id="MFC7068339.1"/>
    </source>
</evidence>
<keyword evidence="3" id="KW-1185">Reference proteome</keyword>
<dbReference type="RefSeq" id="WP_284031538.1">
    <property type="nucleotide sequence ID" value="NZ_CP126154.1"/>
</dbReference>
<evidence type="ECO:0000313" key="3">
    <source>
        <dbReference type="Proteomes" id="UP001596461"/>
    </source>
</evidence>
<dbReference type="InterPro" id="IPR046739">
    <property type="entry name" value="DUF6789"/>
</dbReference>
<dbReference type="EMBL" id="JBHTAH010000001">
    <property type="protein sequence ID" value="MFC7068339.1"/>
    <property type="molecule type" value="Genomic_DNA"/>
</dbReference>
<dbReference type="AlphaFoldDB" id="A0ABD5W4W8"/>
<dbReference type="Proteomes" id="UP001596461">
    <property type="component" value="Unassembled WGS sequence"/>
</dbReference>
<dbReference type="Pfam" id="PF20587">
    <property type="entry name" value="DUF6789"/>
    <property type="match status" value="1"/>
</dbReference>
<organism evidence="2 3">
    <name type="scientific">Halobaculum lipolyticum</name>
    <dbReference type="NCBI Taxonomy" id="3032001"/>
    <lineage>
        <taxon>Archaea</taxon>
        <taxon>Methanobacteriati</taxon>
        <taxon>Methanobacteriota</taxon>
        <taxon>Stenosarchaea group</taxon>
        <taxon>Halobacteria</taxon>
        <taxon>Halobacteriales</taxon>
        <taxon>Haloferacaceae</taxon>
        <taxon>Halobaculum</taxon>
    </lineage>
</organism>
<name>A0ABD5W4W8_9EURY</name>
<keyword evidence="1" id="KW-0812">Transmembrane</keyword>
<keyword evidence="1" id="KW-0472">Membrane</keyword>
<feature type="transmembrane region" description="Helical" evidence="1">
    <location>
        <begin position="113"/>
        <end position="132"/>
    </location>
</feature>
<gene>
    <name evidence="2" type="ORF">ACFQL9_01690</name>
</gene>
<feature type="transmembrane region" description="Helical" evidence="1">
    <location>
        <begin position="79"/>
        <end position="106"/>
    </location>
</feature>
<evidence type="ECO:0000256" key="1">
    <source>
        <dbReference type="SAM" id="Phobius"/>
    </source>
</evidence>
<reference evidence="2 3" key="1">
    <citation type="journal article" date="2019" name="Int. J. Syst. Evol. Microbiol.">
        <title>The Global Catalogue of Microorganisms (GCM) 10K type strain sequencing project: providing services to taxonomists for standard genome sequencing and annotation.</title>
        <authorList>
            <consortium name="The Broad Institute Genomics Platform"/>
            <consortium name="The Broad Institute Genome Sequencing Center for Infectious Disease"/>
            <person name="Wu L."/>
            <person name="Ma J."/>
        </authorList>
    </citation>
    <scope>NUCLEOTIDE SEQUENCE [LARGE SCALE GENOMIC DNA]</scope>
    <source>
        <strain evidence="2 3">DT31</strain>
    </source>
</reference>
<sequence>MSEPTEVAAGESAAVAETSEELAIPITVKVLGFAMFGGLLGMLVMLPLLVGLPAVLGLFSADPVVEFVPLTGLLGIEPTLALGLALFVAGGTVLLPMVFLVVGAYLPPAEPRALRGATFATVFWTGFVPAFWPEGGAATVAAFLVVSLVAHWVYGVVLAGVLDRTIGIPQHRV</sequence>
<dbReference type="GeneID" id="81126445"/>